<evidence type="ECO:0000256" key="2">
    <source>
        <dbReference type="ARBA" id="ARBA00009194"/>
    </source>
</evidence>
<sequence length="237" mass="24698">MRLRPRHSLHAFIAILFATALVVTGCSSSPEQSSEPLPDAATLLQDSAKTTRELQSAHLKLSTTGEIPELPIETLEGDLTNTPAVAAQGTTNLALMGQRLEGVQFSVVDGTLYAALTPGSGLQDFGPAADIFDVSAILDPNRGLANLLANFTDAKADGRENIAGADTVRVTGTVSAEAVNSIAPQLGATGPVPATAWIAENDKKELVQAQLQPKDGVSITMTFTDWGKPVTVTKPAV</sequence>
<evidence type="ECO:0000256" key="4">
    <source>
        <dbReference type="ARBA" id="ARBA00022729"/>
    </source>
</evidence>
<comment type="caution">
    <text evidence="8">The sequence shown here is derived from an EMBL/GenBank/DDBJ whole genome shotgun (WGS) entry which is preliminary data.</text>
</comment>
<organism evidence="8 9">
    <name type="scientific">[Mycobacterium] manitobense</name>
    <dbReference type="NCBI Taxonomy" id="190147"/>
    <lineage>
        <taxon>Bacteria</taxon>
        <taxon>Bacillati</taxon>
        <taxon>Actinomycetota</taxon>
        <taxon>Actinomycetes</taxon>
        <taxon>Mycobacteriales</taxon>
        <taxon>Mycobacteriaceae</taxon>
        <taxon>Mycolicibacterium</taxon>
    </lineage>
</organism>
<keyword evidence="9" id="KW-1185">Reference proteome</keyword>
<comment type="similarity">
    <text evidence="2">Belongs to the LppX/LprAFG lipoprotein family.</text>
</comment>
<evidence type="ECO:0000256" key="1">
    <source>
        <dbReference type="ARBA" id="ARBA00004196"/>
    </source>
</evidence>
<dbReference type="Proteomes" id="UP001140293">
    <property type="component" value="Unassembled WGS sequence"/>
</dbReference>
<protein>
    <submittedName>
        <fullName evidence="8">LppX_LprAFG lipoprotein</fullName>
    </submittedName>
</protein>
<keyword evidence="4" id="KW-0732">Signal</keyword>
<accession>A0A9X3BXX9</accession>
<reference evidence="8" key="1">
    <citation type="submission" date="2020-07" db="EMBL/GenBank/DDBJ databases">
        <authorList>
            <person name="Pettersson B.M.F."/>
            <person name="Behra P.R.K."/>
            <person name="Ramesh M."/>
            <person name="Das S."/>
            <person name="Dasgupta S."/>
            <person name="Kirsebom L.A."/>
        </authorList>
    </citation>
    <scope>NUCLEOTIDE SEQUENCE</scope>
    <source>
        <strain evidence="8">DSM 44615</strain>
    </source>
</reference>
<proteinExistence type="inferred from homology"/>
<dbReference type="Pfam" id="PF07161">
    <property type="entry name" value="LppX_LprAFG"/>
    <property type="match status" value="1"/>
</dbReference>
<keyword evidence="6" id="KW-0564">Palmitate</keyword>
<keyword evidence="5" id="KW-0472">Membrane</keyword>
<dbReference type="EMBL" id="JACKSJ010000145">
    <property type="protein sequence ID" value="MCV7171617.1"/>
    <property type="molecule type" value="Genomic_DNA"/>
</dbReference>
<dbReference type="PROSITE" id="PS51257">
    <property type="entry name" value="PROKAR_LIPOPROTEIN"/>
    <property type="match status" value="1"/>
</dbReference>
<keyword evidence="7 8" id="KW-0449">Lipoprotein</keyword>
<reference evidence="8" key="2">
    <citation type="journal article" date="2022" name="BMC Genomics">
        <title>Comparative genome analysis of mycobacteria focusing on tRNA and non-coding RNA.</title>
        <authorList>
            <person name="Behra P.R.K."/>
            <person name="Pettersson B.M.F."/>
            <person name="Ramesh M."/>
            <person name="Das S."/>
            <person name="Dasgupta S."/>
            <person name="Kirsebom L.A."/>
        </authorList>
    </citation>
    <scope>NUCLEOTIDE SEQUENCE</scope>
    <source>
        <strain evidence="8">DSM 44615</strain>
    </source>
</reference>
<dbReference type="GO" id="GO:0030313">
    <property type="term" value="C:cell envelope"/>
    <property type="evidence" value="ECO:0007669"/>
    <property type="project" value="UniProtKB-SubCell"/>
</dbReference>
<evidence type="ECO:0000256" key="3">
    <source>
        <dbReference type="ARBA" id="ARBA00022475"/>
    </source>
</evidence>
<name>A0A9X3BXX9_9MYCO</name>
<dbReference type="AlphaFoldDB" id="A0A9X3BXX9"/>
<evidence type="ECO:0000256" key="5">
    <source>
        <dbReference type="ARBA" id="ARBA00023136"/>
    </source>
</evidence>
<dbReference type="RefSeq" id="WP_264013799.1">
    <property type="nucleotide sequence ID" value="NZ_JACKSJ010000145.1"/>
</dbReference>
<comment type="subcellular location">
    <subcellularLocation>
        <location evidence="1">Cell envelope</location>
    </subcellularLocation>
</comment>
<evidence type="ECO:0000256" key="6">
    <source>
        <dbReference type="ARBA" id="ARBA00023139"/>
    </source>
</evidence>
<dbReference type="SUPFAM" id="SSF89392">
    <property type="entry name" value="Prokaryotic lipoproteins and lipoprotein localization factors"/>
    <property type="match status" value="1"/>
</dbReference>
<evidence type="ECO:0000256" key="7">
    <source>
        <dbReference type="ARBA" id="ARBA00023288"/>
    </source>
</evidence>
<gene>
    <name evidence="8" type="ORF">H7I41_17010</name>
</gene>
<dbReference type="InterPro" id="IPR029046">
    <property type="entry name" value="LolA/LolB/LppX"/>
</dbReference>
<evidence type="ECO:0000313" key="8">
    <source>
        <dbReference type="EMBL" id="MCV7171617.1"/>
    </source>
</evidence>
<dbReference type="CDD" id="cd16334">
    <property type="entry name" value="LppX-like"/>
    <property type="match status" value="1"/>
</dbReference>
<keyword evidence="3" id="KW-1003">Cell membrane</keyword>
<evidence type="ECO:0000313" key="9">
    <source>
        <dbReference type="Proteomes" id="UP001140293"/>
    </source>
</evidence>
<dbReference type="Gene3D" id="2.50.20.20">
    <property type="match status" value="1"/>
</dbReference>
<dbReference type="InterPro" id="IPR009830">
    <property type="entry name" value="LppX/LprAFG"/>
</dbReference>